<dbReference type="SMART" id="SM00327">
    <property type="entry name" value="VWA"/>
    <property type="match status" value="1"/>
</dbReference>
<evidence type="ECO:0000313" key="2">
    <source>
        <dbReference type="EMBL" id="MDX5985048.1"/>
    </source>
</evidence>
<dbReference type="Gene3D" id="3.40.50.410">
    <property type="entry name" value="von Willebrand factor, type A domain"/>
    <property type="match status" value="1"/>
</dbReference>
<comment type="caution">
    <text evidence="2">The sequence shown here is derived from an EMBL/GenBank/DDBJ whole genome shotgun (WGS) entry which is preliminary data.</text>
</comment>
<organism evidence="2 3">
    <name type="scientific">Sphingomonas echinoides</name>
    <dbReference type="NCBI Taxonomy" id="59803"/>
    <lineage>
        <taxon>Bacteria</taxon>
        <taxon>Pseudomonadati</taxon>
        <taxon>Pseudomonadota</taxon>
        <taxon>Alphaproteobacteria</taxon>
        <taxon>Sphingomonadales</taxon>
        <taxon>Sphingomonadaceae</taxon>
        <taxon>Sphingomonas</taxon>
    </lineage>
</organism>
<feature type="domain" description="VWFA" evidence="1">
    <location>
        <begin position="33"/>
        <end position="174"/>
    </location>
</feature>
<evidence type="ECO:0000313" key="3">
    <source>
        <dbReference type="Proteomes" id="UP001279660"/>
    </source>
</evidence>
<dbReference type="Proteomes" id="UP001279660">
    <property type="component" value="Unassembled WGS sequence"/>
</dbReference>
<dbReference type="InterPro" id="IPR002035">
    <property type="entry name" value="VWF_A"/>
</dbReference>
<name>A0ABU4PLI4_9SPHN</name>
<sequence>MMDDYVQVPFGDDLAPGGFDLVEFADNPEPRCACVLLLDISGSMDGEPIAALNAGMLQFANDVREDSLAAKRLEIAVVTFGGTVEVVAEFGSAKDFYPQPLKAKGSTPMGQAINTAIDLVAARQQQYRSAGITPYRPWIFMITDGAPTDSWDRAARRVEEGERRKSFSFFAVGVAGADTATLANISVSAPVMLRGLAFGTMFRWLSSSLSAVSRSTTGQAVTLTNPAGPAGWASIV</sequence>
<evidence type="ECO:0000259" key="1">
    <source>
        <dbReference type="PROSITE" id="PS50234"/>
    </source>
</evidence>
<accession>A0ABU4PLI4</accession>
<dbReference type="Pfam" id="PF00092">
    <property type="entry name" value="VWA"/>
    <property type="match status" value="1"/>
</dbReference>
<dbReference type="PIRSF" id="PIRSF020634">
    <property type="entry name" value="TerY_vWA"/>
    <property type="match status" value="1"/>
</dbReference>
<keyword evidence="3" id="KW-1185">Reference proteome</keyword>
<dbReference type="InterPro" id="IPR036465">
    <property type="entry name" value="vWFA_dom_sf"/>
</dbReference>
<dbReference type="SUPFAM" id="SSF53300">
    <property type="entry name" value="vWA-like"/>
    <property type="match status" value="1"/>
</dbReference>
<gene>
    <name evidence="2" type="ORF">SIL82_12330</name>
</gene>
<dbReference type="InterPro" id="IPR011392">
    <property type="entry name" value="Tellurite-R_TerY"/>
</dbReference>
<proteinExistence type="predicted"/>
<reference evidence="2 3" key="1">
    <citation type="submission" date="2023-11" db="EMBL/GenBank/DDBJ databases">
        <title>MicrobeMod: A computational toolkit for identifying prokaryotic methylation and restriction-modification with nanopore sequencing.</title>
        <authorList>
            <person name="Crits-Christoph A."/>
            <person name="Kang S.C."/>
            <person name="Lee H."/>
            <person name="Ostrov N."/>
        </authorList>
    </citation>
    <scope>NUCLEOTIDE SEQUENCE [LARGE SCALE GENOMIC DNA]</scope>
    <source>
        <strain evidence="2 3">ATCC 14820</strain>
    </source>
</reference>
<dbReference type="RefSeq" id="WP_010402519.1">
    <property type="nucleotide sequence ID" value="NZ_JAWXXV010000001.1"/>
</dbReference>
<dbReference type="PROSITE" id="PS50234">
    <property type="entry name" value="VWFA"/>
    <property type="match status" value="1"/>
</dbReference>
<dbReference type="EMBL" id="JAWXXV010000001">
    <property type="protein sequence ID" value="MDX5985048.1"/>
    <property type="molecule type" value="Genomic_DNA"/>
</dbReference>
<protein>
    <submittedName>
        <fullName evidence="2">VWA domain-containing protein</fullName>
    </submittedName>
</protein>